<name>A0A7S2H2B1_9EUKA</name>
<dbReference type="InterPro" id="IPR013525">
    <property type="entry name" value="ABC2_TM"/>
</dbReference>
<feature type="transmembrane region" description="Helical" evidence="8">
    <location>
        <begin position="461"/>
        <end position="486"/>
    </location>
</feature>
<dbReference type="GO" id="GO:0005524">
    <property type="term" value="F:ATP binding"/>
    <property type="evidence" value="ECO:0007669"/>
    <property type="project" value="UniProtKB-KW"/>
</dbReference>
<keyword evidence="5" id="KW-0067">ATP-binding</keyword>
<evidence type="ECO:0000313" key="10">
    <source>
        <dbReference type="EMBL" id="CAD9478391.1"/>
    </source>
</evidence>
<comment type="subcellular location">
    <subcellularLocation>
        <location evidence="1">Membrane</location>
        <topology evidence="1">Multi-pass membrane protein</topology>
    </subcellularLocation>
</comment>
<dbReference type="Pfam" id="PF00005">
    <property type="entry name" value="ABC_tran"/>
    <property type="match status" value="1"/>
</dbReference>
<protein>
    <recommendedName>
        <fullName evidence="9">ABC transporter domain-containing protein</fullName>
    </recommendedName>
</protein>
<evidence type="ECO:0000256" key="7">
    <source>
        <dbReference type="ARBA" id="ARBA00023136"/>
    </source>
</evidence>
<accession>A0A7S2H2B1</accession>
<keyword evidence="6 8" id="KW-1133">Transmembrane helix</keyword>
<keyword evidence="3 8" id="KW-0812">Transmembrane</keyword>
<dbReference type="InterPro" id="IPR043926">
    <property type="entry name" value="ABCG_dom"/>
</dbReference>
<dbReference type="InterPro" id="IPR003593">
    <property type="entry name" value="AAA+_ATPase"/>
</dbReference>
<feature type="transmembrane region" description="Helical" evidence="8">
    <location>
        <begin position="570"/>
        <end position="590"/>
    </location>
</feature>
<dbReference type="InterPro" id="IPR027417">
    <property type="entry name" value="P-loop_NTPase"/>
</dbReference>
<evidence type="ECO:0000256" key="1">
    <source>
        <dbReference type="ARBA" id="ARBA00004141"/>
    </source>
</evidence>
<reference evidence="10" key="1">
    <citation type="submission" date="2021-01" db="EMBL/GenBank/DDBJ databases">
        <authorList>
            <person name="Corre E."/>
            <person name="Pelletier E."/>
            <person name="Niang G."/>
            <person name="Scheremetjew M."/>
            <person name="Finn R."/>
            <person name="Kale V."/>
            <person name="Holt S."/>
            <person name="Cochrane G."/>
            <person name="Meng A."/>
            <person name="Brown T."/>
            <person name="Cohen L."/>
        </authorList>
    </citation>
    <scope>NUCLEOTIDE SEQUENCE</scope>
    <source>
        <strain evidence="10">UTEX LB 985</strain>
    </source>
</reference>
<dbReference type="Gene3D" id="3.40.50.300">
    <property type="entry name" value="P-loop containing nucleotide triphosphate hydrolases"/>
    <property type="match status" value="1"/>
</dbReference>
<proteinExistence type="predicted"/>
<dbReference type="GO" id="GO:0016020">
    <property type="term" value="C:membrane"/>
    <property type="evidence" value="ECO:0007669"/>
    <property type="project" value="UniProtKB-SubCell"/>
</dbReference>
<feature type="domain" description="ABC transporter" evidence="9">
    <location>
        <begin position="1"/>
        <end position="207"/>
    </location>
</feature>
<sequence length="645" mass="70908">MGPSGCGKSTMLNVLADRMRVGNISGRVLLNGHLRSPSFKRACGYVMQSDALFENLTVREMLAFTAELRVEGRDVARNAARVARVISELDLGKVADSRIGGASKRGISGGQARRCTVGVELVTEPSVLFLDEPTTGLDAYSSLQLVRALRSLALSGRTVLCTIHQPRPDIFMLFDTLLLMSAGEFAYFGRRSQVGAYLGSVGVAIPEGVNPADFVVDLTYARDEARVVDTLIGTYASSEEGMQMAQLTERLGQVSRGGALTEVGVFTEEDGSQLQSVEAALAAHGTKAGTKDAAGAFAHPLRSQVYSLMRRAFTNEARASDVLQRIFIVPMLQYLFFGLIYLGTRGIGVEPTDDRRMKDFTTSDVLLEDFLQLIAQKRSFYFQVMSTAVLTESSVMGEAFAEQRAFRREQAAGAYSVMAYHLQWVLRLNFRAIYTTLIFGSTVYWFPAQVPNDFSTQGGTFFFFLVTMAVCATLGSALALLFISLIPDPEGAAGAHNAISAVLLQYSGYFLLPCLMPPLVNTAYFISFGKYGLEAMLRNEFGTVPYGTQWNLYSSVQQSLDPTLSRWTNLLILMVYPFALHLIALGCSILQTRPKSFWAPLEDWRSRRLPDRFPSRDKLARADPSYEGADAPIRRTHQVAESMGV</sequence>
<evidence type="ECO:0000256" key="3">
    <source>
        <dbReference type="ARBA" id="ARBA00022692"/>
    </source>
</evidence>
<keyword evidence="4" id="KW-0547">Nucleotide-binding</keyword>
<dbReference type="Pfam" id="PF19055">
    <property type="entry name" value="ABC2_membrane_7"/>
    <property type="match status" value="1"/>
</dbReference>
<dbReference type="SMART" id="SM00382">
    <property type="entry name" value="AAA"/>
    <property type="match status" value="1"/>
</dbReference>
<dbReference type="EMBL" id="HBGU01044923">
    <property type="protein sequence ID" value="CAD9478391.1"/>
    <property type="molecule type" value="Transcribed_RNA"/>
</dbReference>
<dbReference type="PANTHER" id="PTHR48041:SF139">
    <property type="entry name" value="PROTEIN SCARLET"/>
    <property type="match status" value="1"/>
</dbReference>
<dbReference type="GO" id="GO:0016887">
    <property type="term" value="F:ATP hydrolysis activity"/>
    <property type="evidence" value="ECO:0007669"/>
    <property type="project" value="InterPro"/>
</dbReference>
<feature type="transmembrane region" description="Helical" evidence="8">
    <location>
        <begin position="428"/>
        <end position="446"/>
    </location>
</feature>
<feature type="transmembrane region" description="Helical" evidence="8">
    <location>
        <begin position="498"/>
        <end position="520"/>
    </location>
</feature>
<keyword evidence="7 8" id="KW-0472">Membrane</keyword>
<dbReference type="Pfam" id="PF01061">
    <property type="entry name" value="ABC2_membrane"/>
    <property type="match status" value="1"/>
</dbReference>
<keyword evidence="2" id="KW-0813">Transport</keyword>
<evidence type="ECO:0000256" key="2">
    <source>
        <dbReference type="ARBA" id="ARBA00022448"/>
    </source>
</evidence>
<gene>
    <name evidence="10" type="ORF">CBRE1094_LOCUS24473</name>
</gene>
<evidence type="ECO:0000256" key="6">
    <source>
        <dbReference type="ARBA" id="ARBA00022989"/>
    </source>
</evidence>
<dbReference type="GO" id="GO:0140359">
    <property type="term" value="F:ABC-type transporter activity"/>
    <property type="evidence" value="ECO:0007669"/>
    <property type="project" value="InterPro"/>
</dbReference>
<evidence type="ECO:0000259" key="9">
    <source>
        <dbReference type="PROSITE" id="PS50893"/>
    </source>
</evidence>
<evidence type="ECO:0000256" key="4">
    <source>
        <dbReference type="ARBA" id="ARBA00022741"/>
    </source>
</evidence>
<dbReference type="AlphaFoldDB" id="A0A7S2H2B1"/>
<feature type="transmembrane region" description="Helical" evidence="8">
    <location>
        <begin position="327"/>
        <end position="348"/>
    </location>
</feature>
<evidence type="ECO:0000256" key="8">
    <source>
        <dbReference type="SAM" id="Phobius"/>
    </source>
</evidence>
<dbReference type="InterPro" id="IPR003439">
    <property type="entry name" value="ABC_transporter-like_ATP-bd"/>
</dbReference>
<dbReference type="SUPFAM" id="SSF52540">
    <property type="entry name" value="P-loop containing nucleoside triphosphate hydrolases"/>
    <property type="match status" value="1"/>
</dbReference>
<dbReference type="PANTHER" id="PTHR48041">
    <property type="entry name" value="ABC TRANSPORTER G FAMILY MEMBER 28"/>
    <property type="match status" value="1"/>
</dbReference>
<organism evidence="10">
    <name type="scientific">Haptolina brevifila</name>
    <dbReference type="NCBI Taxonomy" id="156173"/>
    <lineage>
        <taxon>Eukaryota</taxon>
        <taxon>Haptista</taxon>
        <taxon>Haptophyta</taxon>
        <taxon>Prymnesiophyceae</taxon>
        <taxon>Prymnesiales</taxon>
        <taxon>Prymnesiaceae</taxon>
        <taxon>Haptolina</taxon>
    </lineage>
</organism>
<dbReference type="InterPro" id="IPR050352">
    <property type="entry name" value="ABCG_transporters"/>
</dbReference>
<dbReference type="PROSITE" id="PS50893">
    <property type="entry name" value="ABC_TRANSPORTER_2"/>
    <property type="match status" value="1"/>
</dbReference>
<evidence type="ECO:0000256" key="5">
    <source>
        <dbReference type="ARBA" id="ARBA00022840"/>
    </source>
</evidence>